<dbReference type="PANTHER" id="PTHR37422:SF17">
    <property type="entry name" value="O-ANTIGEN LIGASE"/>
    <property type="match status" value="1"/>
</dbReference>
<feature type="transmembrane region" description="Helical" evidence="1">
    <location>
        <begin position="111"/>
        <end position="129"/>
    </location>
</feature>
<keyword evidence="1" id="KW-1133">Transmembrane helix</keyword>
<name>A0A428N092_9BACI</name>
<dbReference type="RefSeq" id="WP_125557900.1">
    <property type="nucleotide sequence ID" value="NZ_RBVX01000020.1"/>
</dbReference>
<evidence type="ECO:0008006" key="4">
    <source>
        <dbReference type="Google" id="ProtNLM"/>
    </source>
</evidence>
<keyword evidence="1" id="KW-0472">Membrane</keyword>
<dbReference type="EMBL" id="RBVX01000020">
    <property type="protein sequence ID" value="RSL31854.1"/>
    <property type="molecule type" value="Genomic_DNA"/>
</dbReference>
<evidence type="ECO:0000313" key="3">
    <source>
        <dbReference type="Proteomes" id="UP000275076"/>
    </source>
</evidence>
<dbReference type="Proteomes" id="UP000275076">
    <property type="component" value="Unassembled WGS sequence"/>
</dbReference>
<comment type="caution">
    <text evidence="2">The sequence shown here is derived from an EMBL/GenBank/DDBJ whole genome shotgun (WGS) entry which is preliminary data.</text>
</comment>
<feature type="transmembrane region" description="Helical" evidence="1">
    <location>
        <begin position="82"/>
        <end position="102"/>
    </location>
</feature>
<dbReference type="InterPro" id="IPR051533">
    <property type="entry name" value="WaaL-like"/>
</dbReference>
<dbReference type="PANTHER" id="PTHR37422">
    <property type="entry name" value="TEICHURONIC ACID BIOSYNTHESIS PROTEIN TUAE"/>
    <property type="match status" value="1"/>
</dbReference>
<feature type="transmembrane region" description="Helical" evidence="1">
    <location>
        <begin position="141"/>
        <end position="166"/>
    </location>
</feature>
<keyword evidence="3" id="KW-1185">Reference proteome</keyword>
<feature type="transmembrane region" description="Helical" evidence="1">
    <location>
        <begin position="194"/>
        <end position="210"/>
    </location>
</feature>
<dbReference type="AlphaFoldDB" id="A0A428N092"/>
<evidence type="ECO:0000313" key="2">
    <source>
        <dbReference type="EMBL" id="RSL31854.1"/>
    </source>
</evidence>
<accession>A0A428N092</accession>
<protein>
    <recommendedName>
        <fullName evidence="4">O-antigen ligase like membrane protein</fullName>
    </recommendedName>
</protein>
<keyword evidence="1" id="KW-0812">Transmembrane</keyword>
<feature type="transmembrane region" description="Helical" evidence="1">
    <location>
        <begin position="338"/>
        <end position="357"/>
    </location>
</feature>
<feature type="transmembrane region" description="Helical" evidence="1">
    <location>
        <begin position="17"/>
        <end position="41"/>
    </location>
</feature>
<feature type="transmembrane region" description="Helical" evidence="1">
    <location>
        <begin position="173"/>
        <end position="188"/>
    </location>
</feature>
<evidence type="ECO:0000256" key="1">
    <source>
        <dbReference type="SAM" id="Phobius"/>
    </source>
</evidence>
<feature type="transmembrane region" description="Helical" evidence="1">
    <location>
        <begin position="308"/>
        <end position="331"/>
    </location>
</feature>
<reference evidence="2 3" key="1">
    <citation type="submission" date="2018-10" db="EMBL/GenBank/DDBJ databases">
        <title>Draft genome sequence of Bacillus salarius IM0101, isolated from a hypersaline soil in Inner Mongolia, China.</title>
        <authorList>
            <person name="Yamprayoonswat W."/>
            <person name="Boonvisut S."/>
            <person name="Jumpathong W."/>
            <person name="Sittihan S."/>
            <person name="Ruangsuj P."/>
            <person name="Wanthongcharoen S."/>
            <person name="Thongpramul N."/>
            <person name="Pimmason S."/>
            <person name="Yu B."/>
            <person name="Yasawong M."/>
        </authorList>
    </citation>
    <scope>NUCLEOTIDE SEQUENCE [LARGE SCALE GENOMIC DNA]</scope>
    <source>
        <strain evidence="2 3">IM0101</strain>
    </source>
</reference>
<feature type="transmembrane region" description="Helical" evidence="1">
    <location>
        <begin position="222"/>
        <end position="239"/>
    </location>
</feature>
<organism evidence="2 3">
    <name type="scientific">Salibacterium salarium</name>
    <dbReference type="NCBI Taxonomy" id="284579"/>
    <lineage>
        <taxon>Bacteria</taxon>
        <taxon>Bacillati</taxon>
        <taxon>Bacillota</taxon>
        <taxon>Bacilli</taxon>
        <taxon>Bacillales</taxon>
        <taxon>Bacillaceae</taxon>
    </lineage>
</organism>
<proteinExistence type="predicted"/>
<gene>
    <name evidence="2" type="ORF">D7Z54_18840</name>
</gene>
<feature type="transmembrane region" description="Helical" evidence="1">
    <location>
        <begin position="53"/>
        <end position="76"/>
    </location>
</feature>
<sequence>MRIFLYLAISFVLLDQFIISTILPNITLFDVGILFYVLYILTIRRPITNKRIFIPIKIAGTLYFLSLFVYNTYLFIINKIEIMSFFYIIKEMEYFLLFFLLVNSYYYIKKYSLNLLFVLVVINVLYAYIEMVKGGISFYGIGALVTGSPEPSASIYLMIVFVLAFLELNKIKPVFFFIIICSFPVIATVSRINIVSLIFIIFIIVITKLYNNGFSIKKKNAIINLSMFVLIIILFLSFTQTQYAEVLSERIYKLDNAVENRSDKWANEYELYSFDNIDDYLFGKGKGIPEQIKQDSTLGVDSQYLRSFIEMGVMGSFLHLLLLITTISVLWKNSKYKAFILTIVIVFSLKSITIEALQVTRPAISFWGLAGLQMGYIINKRYNK</sequence>